<dbReference type="Gene3D" id="2.60.120.10">
    <property type="entry name" value="Jelly Rolls"/>
    <property type="match status" value="1"/>
</dbReference>
<sequence>MEHIGLSDKDSVEAVENVHLTKLVDGEETSMQEFEIEPGAAVPKHDHPHEQIGYLYEGELTFLSDEGTVTLSAGDSFVIPGGEPHGVENRGDTVVRGIDVFSPARTDPDWAE</sequence>
<organism evidence="2 3">
    <name type="scientific">Natronomonas aquatica</name>
    <dbReference type="NCBI Taxonomy" id="2841590"/>
    <lineage>
        <taxon>Archaea</taxon>
        <taxon>Methanobacteriati</taxon>
        <taxon>Methanobacteriota</taxon>
        <taxon>Stenosarchaea group</taxon>
        <taxon>Halobacteria</taxon>
        <taxon>Halobacteriales</taxon>
        <taxon>Natronomonadaceae</taxon>
        <taxon>Natronomonas</taxon>
    </lineage>
</organism>
<feature type="domain" description="Cupin type-2" evidence="1">
    <location>
        <begin position="33"/>
        <end position="101"/>
    </location>
</feature>
<dbReference type="Proteomes" id="UP001139494">
    <property type="component" value="Unassembled WGS sequence"/>
</dbReference>
<dbReference type="InterPro" id="IPR014710">
    <property type="entry name" value="RmlC-like_jellyroll"/>
</dbReference>
<proteinExistence type="predicted"/>
<dbReference type="Pfam" id="PF07883">
    <property type="entry name" value="Cupin_2"/>
    <property type="match status" value="1"/>
</dbReference>
<dbReference type="SUPFAM" id="SSF51182">
    <property type="entry name" value="RmlC-like cupins"/>
    <property type="match status" value="1"/>
</dbReference>
<dbReference type="PANTHER" id="PTHR40112">
    <property type="entry name" value="H2HPP ISOMERASE"/>
    <property type="match status" value="1"/>
</dbReference>
<reference evidence="2" key="1">
    <citation type="journal article" date="2023" name="Front. Microbiol.">
        <title>Genomic-based phylogenetic and metabolic analyses of the genus Natronomonas, and description of Natronomonas aquatica sp. nov.</title>
        <authorList>
            <person name="Garcia-Roldan A."/>
            <person name="Duran-Viseras A."/>
            <person name="de la Haba R.R."/>
            <person name="Corral P."/>
            <person name="Sanchez-Porro C."/>
            <person name="Ventosa A."/>
        </authorList>
    </citation>
    <scope>NUCLEOTIDE SEQUENCE</scope>
    <source>
        <strain evidence="2">F2-12</strain>
    </source>
</reference>
<keyword evidence="3" id="KW-1185">Reference proteome</keyword>
<dbReference type="InterPro" id="IPR052535">
    <property type="entry name" value="Bacilysin_H2HPP_isomerase"/>
</dbReference>
<dbReference type="InterPro" id="IPR013096">
    <property type="entry name" value="Cupin_2"/>
</dbReference>
<dbReference type="RefSeq" id="WP_256028495.1">
    <property type="nucleotide sequence ID" value="NZ_JAHLKM010000002.1"/>
</dbReference>
<dbReference type="AlphaFoldDB" id="A0A9R1CRN2"/>
<evidence type="ECO:0000259" key="1">
    <source>
        <dbReference type="Pfam" id="PF07883"/>
    </source>
</evidence>
<accession>A0A9R1CRN2</accession>
<evidence type="ECO:0000313" key="3">
    <source>
        <dbReference type="Proteomes" id="UP001139494"/>
    </source>
</evidence>
<evidence type="ECO:0000313" key="2">
    <source>
        <dbReference type="EMBL" id="MCQ4332568.1"/>
    </source>
</evidence>
<dbReference type="EMBL" id="JAHLKM010000002">
    <property type="protein sequence ID" value="MCQ4332568.1"/>
    <property type="molecule type" value="Genomic_DNA"/>
</dbReference>
<protein>
    <submittedName>
        <fullName evidence="2">Cupin domain-containing protein</fullName>
    </submittedName>
</protein>
<name>A0A9R1CRN2_9EURY</name>
<comment type="caution">
    <text evidence="2">The sequence shown here is derived from an EMBL/GenBank/DDBJ whole genome shotgun (WGS) entry which is preliminary data.</text>
</comment>
<gene>
    <name evidence="2" type="ORF">KM295_03500</name>
</gene>
<dbReference type="CDD" id="cd02238">
    <property type="entry name" value="cupin_KdgF"/>
    <property type="match status" value="1"/>
</dbReference>
<dbReference type="PANTHER" id="PTHR40112:SF1">
    <property type="entry name" value="H2HPP ISOMERASE"/>
    <property type="match status" value="1"/>
</dbReference>
<dbReference type="InterPro" id="IPR011051">
    <property type="entry name" value="RmlC_Cupin_sf"/>
</dbReference>